<feature type="chain" id="PRO_5022175675" description="Long-subunit fatty acid transport protein" evidence="8">
    <location>
        <begin position="22"/>
        <end position="485"/>
    </location>
</feature>
<feature type="signal peptide" evidence="8">
    <location>
        <begin position="1"/>
        <end position="21"/>
    </location>
</feature>
<keyword evidence="5 8" id="KW-0732">Signal</keyword>
<evidence type="ECO:0000313" key="9">
    <source>
        <dbReference type="EMBL" id="TWR26178.1"/>
    </source>
</evidence>
<dbReference type="EMBL" id="VOEI01000003">
    <property type="protein sequence ID" value="TWR26178.1"/>
    <property type="molecule type" value="Genomic_DNA"/>
</dbReference>
<dbReference type="GO" id="GO:0015483">
    <property type="term" value="F:long-chain fatty acid transporting porin activity"/>
    <property type="evidence" value="ECO:0007669"/>
    <property type="project" value="TreeGrafter"/>
</dbReference>
<dbReference type="PANTHER" id="PTHR35093">
    <property type="entry name" value="OUTER MEMBRANE PROTEIN NMB0088-RELATED"/>
    <property type="match status" value="1"/>
</dbReference>
<organism evidence="9 10">
    <name type="scientific">Mucilaginibacter achroorhodeus</name>
    <dbReference type="NCBI Taxonomy" id="2599294"/>
    <lineage>
        <taxon>Bacteria</taxon>
        <taxon>Pseudomonadati</taxon>
        <taxon>Bacteroidota</taxon>
        <taxon>Sphingobacteriia</taxon>
        <taxon>Sphingobacteriales</taxon>
        <taxon>Sphingobacteriaceae</taxon>
        <taxon>Mucilaginibacter</taxon>
    </lineage>
</organism>
<keyword evidence="6" id="KW-0472">Membrane</keyword>
<accession>A0A563U4A7</accession>
<evidence type="ECO:0000256" key="2">
    <source>
        <dbReference type="ARBA" id="ARBA00008163"/>
    </source>
</evidence>
<keyword evidence="10" id="KW-1185">Reference proteome</keyword>
<evidence type="ECO:0000256" key="5">
    <source>
        <dbReference type="ARBA" id="ARBA00022729"/>
    </source>
</evidence>
<sequence length="485" mass="51768">MKLKYILSVIAIVAFTENTFAQYSQDAIRFSTGQPGSTSRVKAVGNAGTALGGDLSNLTGNPAGLGFFTRSEISVTPELDGAKTKSTYFGQGATDNKNTFNLAHAGVVIYNPLTKARGADKTKGWLSVNYGVGYGRTNDLYGNFRYAASNANNTINDYFAGQANNFGTDQGTLGGMALAQGLIGRTGTAPYVSNSAPGAVGQEYYSEKQGGLSSVDFSIGANYSNKLYLGLALSFSDLRYNAYNTFYEDGTINGTSNAYTSAYSQSQITRGTGFSARLGAIYKPVESVRLGVNITSPTFYNIDDSFQEGISSTINNGQALEGNSGNYNLNYNLRTPWKAAGGAAVFIKNIGFITGDVEYIDYASAHLSSNDSYNADVIDNPDIKSIYRSTVNARVGAEIRATNFLSIRGGYGIMGSPNKDKSIASDIKTVSGGLGFRFGSYYVDATYTHSSGDRTQFAYDLGTASPYALLRNSNNNGYLTLGYRF</sequence>
<comment type="caution">
    <text evidence="9">The sequence shown here is derived from an EMBL/GenBank/DDBJ whole genome shotgun (WGS) entry which is preliminary data.</text>
</comment>
<evidence type="ECO:0000256" key="3">
    <source>
        <dbReference type="ARBA" id="ARBA00022452"/>
    </source>
</evidence>
<dbReference type="OrthoDB" id="9765571at2"/>
<gene>
    <name evidence="9" type="ORF">FPZ42_11160</name>
</gene>
<name>A0A563U4A7_9SPHI</name>
<evidence type="ECO:0000313" key="10">
    <source>
        <dbReference type="Proteomes" id="UP000318010"/>
    </source>
</evidence>
<evidence type="ECO:0008006" key="11">
    <source>
        <dbReference type="Google" id="ProtNLM"/>
    </source>
</evidence>
<proteinExistence type="inferred from homology"/>
<dbReference type="Proteomes" id="UP000318010">
    <property type="component" value="Unassembled WGS sequence"/>
</dbReference>
<dbReference type="RefSeq" id="WP_146271352.1">
    <property type="nucleotide sequence ID" value="NZ_VOEI01000003.1"/>
</dbReference>
<evidence type="ECO:0000256" key="7">
    <source>
        <dbReference type="ARBA" id="ARBA00023237"/>
    </source>
</evidence>
<protein>
    <recommendedName>
        <fullName evidence="11">Long-subunit fatty acid transport protein</fullName>
    </recommendedName>
</protein>
<dbReference type="PANTHER" id="PTHR35093:SF8">
    <property type="entry name" value="OUTER MEMBRANE PROTEIN NMB0088-RELATED"/>
    <property type="match status" value="1"/>
</dbReference>
<keyword evidence="4" id="KW-0812">Transmembrane</keyword>
<dbReference type="GO" id="GO:0009279">
    <property type="term" value="C:cell outer membrane"/>
    <property type="evidence" value="ECO:0007669"/>
    <property type="project" value="UniProtKB-SubCell"/>
</dbReference>
<dbReference type="SUPFAM" id="SSF56935">
    <property type="entry name" value="Porins"/>
    <property type="match status" value="1"/>
</dbReference>
<keyword evidence="3" id="KW-1134">Transmembrane beta strand</keyword>
<evidence type="ECO:0000256" key="8">
    <source>
        <dbReference type="SAM" id="SignalP"/>
    </source>
</evidence>
<dbReference type="InterPro" id="IPR005017">
    <property type="entry name" value="OMPP1/FadL/TodX"/>
</dbReference>
<comment type="subcellular location">
    <subcellularLocation>
        <location evidence="1">Cell outer membrane</location>
        <topology evidence="1">Multi-pass membrane protein</topology>
    </subcellularLocation>
</comment>
<keyword evidence="7" id="KW-0998">Cell outer membrane</keyword>
<dbReference type="Gene3D" id="2.40.160.60">
    <property type="entry name" value="Outer membrane protein transport protein (OMPP1/FadL/TodX)"/>
    <property type="match status" value="1"/>
</dbReference>
<evidence type="ECO:0000256" key="1">
    <source>
        <dbReference type="ARBA" id="ARBA00004571"/>
    </source>
</evidence>
<evidence type="ECO:0000256" key="6">
    <source>
        <dbReference type="ARBA" id="ARBA00023136"/>
    </source>
</evidence>
<reference evidence="9 10" key="1">
    <citation type="submission" date="2019-07" db="EMBL/GenBank/DDBJ databases">
        <authorList>
            <person name="Kim J."/>
        </authorList>
    </citation>
    <scope>NUCLEOTIDE SEQUENCE [LARGE SCALE GENOMIC DNA]</scope>
    <source>
        <strain evidence="9 10">MJ1a</strain>
    </source>
</reference>
<evidence type="ECO:0000256" key="4">
    <source>
        <dbReference type="ARBA" id="ARBA00022692"/>
    </source>
</evidence>
<comment type="similarity">
    <text evidence="2">Belongs to the OmpP1/FadL family.</text>
</comment>
<dbReference type="AlphaFoldDB" id="A0A563U4A7"/>